<feature type="region of interest" description="Disordered" evidence="1">
    <location>
        <begin position="711"/>
        <end position="738"/>
    </location>
</feature>
<dbReference type="AlphaFoldDB" id="A0A917I644"/>
<accession>A0A917I644</accession>
<dbReference type="EMBL" id="BMES01000001">
    <property type="protein sequence ID" value="GGH14845.1"/>
    <property type="molecule type" value="Genomic_DNA"/>
</dbReference>
<evidence type="ECO:0000313" key="4">
    <source>
        <dbReference type="Proteomes" id="UP000603912"/>
    </source>
</evidence>
<dbReference type="SUPFAM" id="SSF49899">
    <property type="entry name" value="Concanavalin A-like lectins/glucanases"/>
    <property type="match status" value="1"/>
</dbReference>
<proteinExistence type="predicted"/>
<reference evidence="3" key="1">
    <citation type="journal article" date="2014" name="Int. J. Syst. Evol. Microbiol.">
        <title>Complete genome sequence of Corynebacterium casei LMG S-19264T (=DSM 44701T), isolated from a smear-ripened cheese.</title>
        <authorList>
            <consortium name="US DOE Joint Genome Institute (JGI-PGF)"/>
            <person name="Walter F."/>
            <person name="Albersmeier A."/>
            <person name="Kalinowski J."/>
            <person name="Ruckert C."/>
        </authorList>
    </citation>
    <scope>NUCLEOTIDE SEQUENCE</scope>
    <source>
        <strain evidence="3">CGMCC 1.12214</strain>
    </source>
</reference>
<dbReference type="PROSITE" id="PS50188">
    <property type="entry name" value="B302_SPRY"/>
    <property type="match status" value="1"/>
</dbReference>
<evidence type="ECO:0000256" key="1">
    <source>
        <dbReference type="SAM" id="MobiDB-lite"/>
    </source>
</evidence>
<feature type="domain" description="B30.2/SPRY" evidence="2">
    <location>
        <begin position="171"/>
        <end position="368"/>
    </location>
</feature>
<protein>
    <recommendedName>
        <fullName evidence="2">B30.2/SPRY domain-containing protein</fullName>
    </recommendedName>
</protein>
<dbReference type="Gene3D" id="2.60.120.920">
    <property type="match status" value="1"/>
</dbReference>
<keyword evidence="4" id="KW-1185">Reference proteome</keyword>
<dbReference type="RefSeq" id="WP_188516976.1">
    <property type="nucleotide sequence ID" value="NZ_BMES01000001.1"/>
</dbReference>
<evidence type="ECO:0000313" key="3">
    <source>
        <dbReference type="EMBL" id="GGH14845.1"/>
    </source>
</evidence>
<gene>
    <name evidence="3" type="ORF">GCM10007036_14420</name>
</gene>
<organism evidence="3 4">
    <name type="scientific">Alsobacter metallidurans</name>
    <dbReference type="NCBI Taxonomy" id="340221"/>
    <lineage>
        <taxon>Bacteria</taxon>
        <taxon>Pseudomonadati</taxon>
        <taxon>Pseudomonadota</taxon>
        <taxon>Alphaproteobacteria</taxon>
        <taxon>Hyphomicrobiales</taxon>
        <taxon>Alsobacteraceae</taxon>
        <taxon>Alsobacter</taxon>
    </lineage>
</organism>
<dbReference type="Proteomes" id="UP000603912">
    <property type="component" value="Unassembled WGS sequence"/>
</dbReference>
<feature type="compositionally biased region" description="Low complexity" evidence="1">
    <location>
        <begin position="711"/>
        <end position="733"/>
    </location>
</feature>
<comment type="caution">
    <text evidence="3">The sequence shown here is derived from an EMBL/GenBank/DDBJ whole genome shotgun (WGS) entry which is preliminary data.</text>
</comment>
<dbReference type="InterPro" id="IPR001870">
    <property type="entry name" value="B30.2/SPRY"/>
</dbReference>
<name>A0A917I644_9HYPH</name>
<reference evidence="3" key="2">
    <citation type="submission" date="2020-09" db="EMBL/GenBank/DDBJ databases">
        <authorList>
            <person name="Sun Q."/>
            <person name="Zhou Y."/>
        </authorList>
    </citation>
    <scope>NUCLEOTIDE SEQUENCE</scope>
    <source>
        <strain evidence="3">CGMCC 1.12214</strain>
    </source>
</reference>
<evidence type="ECO:0000259" key="2">
    <source>
        <dbReference type="PROSITE" id="PS50188"/>
    </source>
</evidence>
<dbReference type="InterPro" id="IPR043136">
    <property type="entry name" value="B30.2/SPRY_sf"/>
</dbReference>
<sequence length="1016" mass="101686">MATVNWIGGSGTGGTSVSEDFDSTSWGFEGGMSVVKNGVANPINGALTADTITWTGPYATFKQNNGLTVVAGEKICFSIYARKATWSCNFKFYLLSTGYVTIQDVSFDVNGSTGAFTAVDAYSRVVDLGNGWLRISGGMTIASAGTYLPYCGMMSLGAQSVDVWGAMLEKGSLLPTRYQPDNALGATGPTTTLNPANKSSFATLADDNRTFSNGFSANASAVAIASVSSGLIYFEAEIHSTGYSGNNWCVGIGNSSYALAVDPYNSANAIGLYRSYAAGNAQAGTGGSSLIALAAAGARGDVVGVCFNPTTKKAWFRLNAGLWNNSGTADPVSGVGGVAWTFSGPYFPVIACDDTNEVATMRFAPASWGFTPPTGATSITGALWTPANLTTRPVAEFNADDVPWSGTAFADCANTGTMGGTWGIGTTATPAKGSAPVNGHLPAVFSGGQGLRTSLTANLPAGTSKQVFAVVKGLSDTHGALIGQNWGVNFGDVWYVRDGGHMVAYSGTPSGLSQYQSGGDPGAGLAALTVRFSTDGYALPHQMRINGVADLSFVSNPTYAIASDTDDFWLGESGNHFGNEFLNGQVLYAMESVGLPDTEVQKLEGWASWYYAGDGSLLPVGHPYKSAPPTISAGGTTYSVSLAETATALESSVSVLALAAASSEVATAIHAQTSSAAFGSAATEAATAIHAQTATETRVGATTEAATVTQAQTNTWSGASATTEAATATDSSTGPLTRVGALSEPAAATDASASGMAAGASATELAAQADTSVSSTANGGVDAIELAAQLDSSATQLAAVAAASEPAVAVDAQASVLTALAAATEAATATHAQTSAAAFGSARIEAATGLDASTTAMAAGAAATETALVLDFSDWGGGTIYPASAIEAATAVDAVAAFMAAVASIAELAGATETVAGGLQAVAASTEAANATDAASAVRSLTAAQTVTATLVELSASSQAALAIVLEAVAGNDVLTNVMVMAVALVEASPVFGVQTGTIAGQVVAYTSTAALLLLL</sequence>
<dbReference type="InterPro" id="IPR013320">
    <property type="entry name" value="ConA-like_dom_sf"/>
</dbReference>